<reference evidence="1 2" key="1">
    <citation type="submission" date="2020-08" db="EMBL/GenBank/DDBJ databases">
        <title>A Genomic Blueprint of the Chicken Gut Microbiome.</title>
        <authorList>
            <person name="Gilroy R."/>
            <person name="Ravi A."/>
            <person name="Getino M."/>
            <person name="Pursley I."/>
            <person name="Horton D.L."/>
            <person name="Alikhan N.-F."/>
            <person name="Baker D."/>
            <person name="Gharbi K."/>
            <person name="Hall N."/>
            <person name="Watson M."/>
            <person name="Adriaenssens E.M."/>
            <person name="Foster-Nyarko E."/>
            <person name="Jarju S."/>
            <person name="Secka A."/>
            <person name="Antonio M."/>
            <person name="Oren A."/>
            <person name="Chaudhuri R."/>
            <person name="La Ragione R.M."/>
            <person name="Hildebrand F."/>
            <person name="Pallen M.J."/>
        </authorList>
    </citation>
    <scope>NUCLEOTIDE SEQUENCE [LARGE SCALE GENOMIC DNA]</scope>
    <source>
        <strain evidence="1 2">Sa2BUA9</strain>
    </source>
</reference>
<proteinExistence type="predicted"/>
<dbReference type="EMBL" id="JACSQO010000009">
    <property type="protein sequence ID" value="MBD7945513.1"/>
    <property type="molecule type" value="Genomic_DNA"/>
</dbReference>
<dbReference type="Pfam" id="PF10924">
    <property type="entry name" value="DUF2711"/>
    <property type="match status" value="1"/>
</dbReference>
<evidence type="ECO:0000313" key="1">
    <source>
        <dbReference type="EMBL" id="MBD7945513.1"/>
    </source>
</evidence>
<dbReference type="InterPro" id="IPR024250">
    <property type="entry name" value="DUF2711"/>
</dbReference>
<keyword evidence="2" id="KW-1185">Reference proteome</keyword>
<dbReference type="RefSeq" id="WP_191697579.1">
    <property type="nucleotide sequence ID" value="NZ_JACSQO010000009.1"/>
</dbReference>
<evidence type="ECO:0000313" key="2">
    <source>
        <dbReference type="Proteomes" id="UP000640786"/>
    </source>
</evidence>
<organism evidence="1 2">
    <name type="scientific">Psychrobacillus faecigallinarum</name>
    <dbReference type="NCBI Taxonomy" id="2762235"/>
    <lineage>
        <taxon>Bacteria</taxon>
        <taxon>Bacillati</taxon>
        <taxon>Bacillota</taxon>
        <taxon>Bacilli</taxon>
        <taxon>Bacillales</taxon>
        <taxon>Bacillaceae</taxon>
        <taxon>Psychrobacillus</taxon>
    </lineage>
</organism>
<accession>A0ABR8RCJ9</accession>
<name>A0ABR8RCJ9_9BACI</name>
<gene>
    <name evidence="1" type="ORF">H9650_15490</name>
</gene>
<comment type="caution">
    <text evidence="1">The sequence shown here is derived from an EMBL/GenBank/DDBJ whole genome shotgun (WGS) entry which is preliminary data.</text>
</comment>
<sequence length="234" mass="27247">MTKERILPKPDRYAVCSTEGIPIKEYYKGVFEEVFLFFHPFIQPKTITYELFEPDTYPMINDIIKHCEMLTWKQFLKISKIENYKQLDIGLRTSISGLNKNVANEDVAKTILDVCKNEEIIAPSEGCFPVLLITGLLESIKKEGHEWIWYGDELGTERKLEYIDDLVGDCNAFPNHPINLFTHDHSILLTTHWDSHFSMLCSDKNTVNKIVKSCNLEGFYCGERTKIYWSLYQC</sequence>
<dbReference type="Proteomes" id="UP000640786">
    <property type="component" value="Unassembled WGS sequence"/>
</dbReference>
<protein>
    <submittedName>
        <fullName evidence="1">DUF2711 family protein</fullName>
    </submittedName>
</protein>